<dbReference type="Proteomes" id="UP001164539">
    <property type="component" value="Chromosome 5"/>
</dbReference>
<sequence>MEKFVCIALVGVLAVALMECAAAKTVHVVGDSMGWTIPTSGEAGAYDTWAASKKFVVGDVLTFNFVKNEHDVLQVPKASYDGCSSSNPIGNLITDGPANITLNSTGEHYFICTFGRHCQVGQKLAITVSAASPPGSSPSPSSNPTPPTTTPNPTSPSPNSGTPVDCTPAPTSGPTPGSHTGSVPPSSPTNNIPDSSSPVVLASALVFMLAVLMHCLFF</sequence>
<reference evidence="1 2" key="1">
    <citation type="journal article" date="2023" name="Science">
        <title>Complex scaffold remodeling in plant triterpene biosynthesis.</title>
        <authorList>
            <person name="De La Pena R."/>
            <person name="Hodgson H."/>
            <person name="Liu J.C."/>
            <person name="Stephenson M.J."/>
            <person name="Martin A.C."/>
            <person name="Owen C."/>
            <person name="Harkess A."/>
            <person name="Leebens-Mack J."/>
            <person name="Jimenez L.E."/>
            <person name="Osbourn A."/>
            <person name="Sattely E.S."/>
        </authorList>
    </citation>
    <scope>NUCLEOTIDE SEQUENCE [LARGE SCALE GENOMIC DNA]</scope>
    <source>
        <strain evidence="2">cv. JPN11</strain>
        <tissue evidence="1">Leaf</tissue>
    </source>
</reference>
<evidence type="ECO:0000313" key="1">
    <source>
        <dbReference type="EMBL" id="KAJ4718399.1"/>
    </source>
</evidence>
<gene>
    <name evidence="1" type="ORF">OWV82_010085</name>
</gene>
<organism evidence="1 2">
    <name type="scientific">Melia azedarach</name>
    <name type="common">Chinaberry tree</name>
    <dbReference type="NCBI Taxonomy" id="155640"/>
    <lineage>
        <taxon>Eukaryota</taxon>
        <taxon>Viridiplantae</taxon>
        <taxon>Streptophyta</taxon>
        <taxon>Embryophyta</taxon>
        <taxon>Tracheophyta</taxon>
        <taxon>Spermatophyta</taxon>
        <taxon>Magnoliopsida</taxon>
        <taxon>eudicotyledons</taxon>
        <taxon>Gunneridae</taxon>
        <taxon>Pentapetalae</taxon>
        <taxon>rosids</taxon>
        <taxon>malvids</taxon>
        <taxon>Sapindales</taxon>
        <taxon>Meliaceae</taxon>
        <taxon>Melia</taxon>
    </lineage>
</organism>
<proteinExistence type="predicted"/>
<protein>
    <submittedName>
        <fullName evidence="1">Cucumber peeling cupredoxin-like</fullName>
    </submittedName>
</protein>
<keyword evidence="2" id="KW-1185">Reference proteome</keyword>
<name>A0ACC1Y5W2_MELAZ</name>
<comment type="caution">
    <text evidence="1">The sequence shown here is derived from an EMBL/GenBank/DDBJ whole genome shotgun (WGS) entry which is preliminary data.</text>
</comment>
<accession>A0ACC1Y5W2</accession>
<dbReference type="EMBL" id="CM051398">
    <property type="protein sequence ID" value="KAJ4718399.1"/>
    <property type="molecule type" value="Genomic_DNA"/>
</dbReference>
<evidence type="ECO:0000313" key="2">
    <source>
        <dbReference type="Proteomes" id="UP001164539"/>
    </source>
</evidence>